<name>A0A7W1X758_9BACL</name>
<dbReference type="OrthoDB" id="9789980at2"/>
<sequence>MNIKVPDFHHFYRGNVKFKTYNGEAVTRNIYAGNISLPSGQIVACDPFVYESTEPFINKVNPGEYPVVLNVVHYLDDDDERIGAAMIRFKESQAVRWEMALKEGQDLSELEEGEAFGYPVDCGVGCFMDDEIYKKYKSILDENPEYDDFIIEEMEKNYVDTRDWANLKIDPLGNIVIFSSGLGDGYYVSYWGYDEKDEICCLVTDFGLYEGNKNRKAALLNQNAELLDPK</sequence>
<dbReference type="Pfam" id="PF14025">
    <property type="entry name" value="DUF4241"/>
    <property type="match status" value="1"/>
</dbReference>
<accession>A0A7W1X758</accession>
<reference evidence="1 2" key="1">
    <citation type="submission" date="2020-07" db="EMBL/GenBank/DDBJ databases">
        <authorList>
            <person name="Feng H."/>
        </authorList>
    </citation>
    <scope>NUCLEOTIDE SEQUENCE [LARGE SCALE GENOMIC DNA]</scope>
    <source>
        <strain evidence="2">s-11</strain>
    </source>
</reference>
<gene>
    <name evidence="1" type="ORF">H1164_00185</name>
</gene>
<protein>
    <submittedName>
        <fullName evidence="1">DUF4241 domain-containing protein</fullName>
    </submittedName>
</protein>
<dbReference type="RefSeq" id="WP_052153855.1">
    <property type="nucleotide sequence ID" value="NZ_JACEIP010000001.1"/>
</dbReference>
<evidence type="ECO:0000313" key="2">
    <source>
        <dbReference type="Proteomes" id="UP000530514"/>
    </source>
</evidence>
<keyword evidence="2" id="KW-1185">Reference proteome</keyword>
<comment type="caution">
    <text evidence="1">The sequence shown here is derived from an EMBL/GenBank/DDBJ whole genome shotgun (WGS) entry which is preliminary data.</text>
</comment>
<dbReference type="Proteomes" id="UP000530514">
    <property type="component" value="Unassembled WGS sequence"/>
</dbReference>
<evidence type="ECO:0000313" key="1">
    <source>
        <dbReference type="EMBL" id="MBA4541331.1"/>
    </source>
</evidence>
<dbReference type="AlphaFoldDB" id="A0A7W1X758"/>
<proteinExistence type="predicted"/>
<dbReference type="EMBL" id="JACEIP010000001">
    <property type="protein sequence ID" value="MBA4541331.1"/>
    <property type="molecule type" value="Genomic_DNA"/>
</dbReference>
<organism evidence="1 2">
    <name type="scientific">Thermoactinomyces daqus</name>
    <dbReference type="NCBI Taxonomy" id="1329516"/>
    <lineage>
        <taxon>Bacteria</taxon>
        <taxon>Bacillati</taxon>
        <taxon>Bacillota</taxon>
        <taxon>Bacilli</taxon>
        <taxon>Bacillales</taxon>
        <taxon>Thermoactinomycetaceae</taxon>
        <taxon>Thermoactinomyces</taxon>
    </lineage>
</organism>
<dbReference type="InterPro" id="IPR025335">
    <property type="entry name" value="DUF4241"/>
</dbReference>